<dbReference type="Pfam" id="PF18511">
    <property type="entry name" value="F-box_5"/>
    <property type="match status" value="1"/>
</dbReference>
<dbReference type="SUPFAM" id="SSF81383">
    <property type="entry name" value="F-box domain"/>
    <property type="match status" value="1"/>
</dbReference>
<comment type="caution">
    <text evidence="2">The sequence shown here is derived from an EMBL/GenBank/DDBJ whole genome shotgun (WGS) entry which is preliminary data.</text>
</comment>
<proteinExistence type="predicted"/>
<gene>
    <name evidence="2" type="ORF">RND71_034981</name>
</gene>
<dbReference type="Proteomes" id="UP001291623">
    <property type="component" value="Unassembled WGS sequence"/>
</dbReference>
<dbReference type="EMBL" id="JAVYJV010000019">
    <property type="protein sequence ID" value="KAK4344805.1"/>
    <property type="molecule type" value="Genomic_DNA"/>
</dbReference>
<accession>A0AAE1R3Z4</accession>
<sequence>MGQSASTVAGAQNRIKFRSSPVIFSSMKESDDSEDVVVDVFDVRDFDYSSNLPDECLACIFHFLSSGDRKSCSLICRRWLRVEGQSRHHLSLNAQSDLVAVVPLIFSQFDSVM</sequence>
<evidence type="ECO:0000313" key="2">
    <source>
        <dbReference type="EMBL" id="KAK4344805.1"/>
    </source>
</evidence>
<reference evidence="2" key="1">
    <citation type="submission" date="2023-12" db="EMBL/GenBank/DDBJ databases">
        <title>Genome assembly of Anisodus tanguticus.</title>
        <authorList>
            <person name="Wang Y.-J."/>
        </authorList>
    </citation>
    <scope>NUCLEOTIDE SEQUENCE</scope>
    <source>
        <strain evidence="2">KB-2021</strain>
        <tissue evidence="2">Leaf</tissue>
    </source>
</reference>
<feature type="domain" description="COI1 F-box" evidence="1">
    <location>
        <begin position="50"/>
        <end position="89"/>
    </location>
</feature>
<name>A0AAE1R3Z4_9SOLA</name>
<dbReference type="InterPro" id="IPR036047">
    <property type="entry name" value="F-box-like_dom_sf"/>
</dbReference>
<dbReference type="AlphaFoldDB" id="A0AAE1R3Z4"/>
<dbReference type="CDD" id="cd22159">
    <property type="entry name" value="F-box_AtTIR1-like"/>
    <property type="match status" value="1"/>
</dbReference>
<protein>
    <recommendedName>
        <fullName evidence="1">COI1 F-box domain-containing protein</fullName>
    </recommendedName>
</protein>
<dbReference type="InterPro" id="IPR041567">
    <property type="entry name" value="COI1_F-box"/>
</dbReference>
<dbReference type="FunFam" id="1.20.1280.50:FF:000005">
    <property type="entry name" value="F-box/LRR-repeat protein 3 isoform X1"/>
    <property type="match status" value="1"/>
</dbReference>
<evidence type="ECO:0000259" key="1">
    <source>
        <dbReference type="Pfam" id="PF18511"/>
    </source>
</evidence>
<dbReference type="Gene3D" id="1.20.1280.50">
    <property type="match status" value="1"/>
</dbReference>
<keyword evidence="3" id="KW-1185">Reference proteome</keyword>
<organism evidence="2 3">
    <name type="scientific">Anisodus tanguticus</name>
    <dbReference type="NCBI Taxonomy" id="243964"/>
    <lineage>
        <taxon>Eukaryota</taxon>
        <taxon>Viridiplantae</taxon>
        <taxon>Streptophyta</taxon>
        <taxon>Embryophyta</taxon>
        <taxon>Tracheophyta</taxon>
        <taxon>Spermatophyta</taxon>
        <taxon>Magnoliopsida</taxon>
        <taxon>eudicotyledons</taxon>
        <taxon>Gunneridae</taxon>
        <taxon>Pentapetalae</taxon>
        <taxon>asterids</taxon>
        <taxon>lamiids</taxon>
        <taxon>Solanales</taxon>
        <taxon>Solanaceae</taxon>
        <taxon>Solanoideae</taxon>
        <taxon>Hyoscyameae</taxon>
        <taxon>Anisodus</taxon>
    </lineage>
</organism>
<evidence type="ECO:0000313" key="3">
    <source>
        <dbReference type="Proteomes" id="UP001291623"/>
    </source>
</evidence>